<gene>
    <name evidence="2" type="primary">LOC113058619</name>
</gene>
<accession>A0A6P6LCT7</accession>
<name>A0A6P6LCT7_CARAU</name>
<organism evidence="1 2">
    <name type="scientific">Carassius auratus</name>
    <name type="common">Goldfish</name>
    <dbReference type="NCBI Taxonomy" id="7957"/>
    <lineage>
        <taxon>Eukaryota</taxon>
        <taxon>Metazoa</taxon>
        <taxon>Chordata</taxon>
        <taxon>Craniata</taxon>
        <taxon>Vertebrata</taxon>
        <taxon>Euteleostomi</taxon>
        <taxon>Actinopterygii</taxon>
        <taxon>Neopterygii</taxon>
        <taxon>Teleostei</taxon>
        <taxon>Ostariophysi</taxon>
        <taxon>Cypriniformes</taxon>
        <taxon>Cyprinidae</taxon>
        <taxon>Cyprininae</taxon>
        <taxon>Carassius</taxon>
    </lineage>
</organism>
<keyword evidence="1" id="KW-1185">Reference proteome</keyword>
<dbReference type="KEGG" id="caua:113058619"/>
<evidence type="ECO:0000313" key="2">
    <source>
        <dbReference type="RefSeq" id="XP_026082453.1"/>
    </source>
</evidence>
<dbReference type="RefSeq" id="XP_026082453.1">
    <property type="nucleotide sequence ID" value="XM_026226668.1"/>
</dbReference>
<evidence type="ECO:0000313" key="1">
    <source>
        <dbReference type="Proteomes" id="UP000515129"/>
    </source>
</evidence>
<protein>
    <submittedName>
        <fullName evidence="2">Uncharacterized protein LOC113058619 isoform X1</fullName>
    </submittedName>
</protein>
<dbReference type="Proteomes" id="UP000515129">
    <property type="component" value="Chromosome 40"/>
</dbReference>
<dbReference type="OrthoDB" id="8804023at2759"/>
<proteinExistence type="predicted"/>
<dbReference type="GeneID" id="113058619"/>
<sequence length="251" mass="27718">MASTPSASALSAVLRCQGNILARKQASKKRPPASVYGLGMTCGGDSVKSYFRSLWGFIFHRERVEIPGVLTISARFETGCSGKSSRGNSESKDLLVKSSLKTDNKMLTMKVSSEPNQRPKTKLTSDKTFAFKSQRYSVLSNNSLVLRLDGTYLRKLNSDYPCTCCICIVCARSKSTLNYSNVNPLFSLGFLWILKHKLIYLSTAVSDSVRKLGIGWNQLHPDCDKFSGCVKCTSEHHKDRPKTLEGAEPGE</sequence>
<dbReference type="AlphaFoldDB" id="A0A6P6LCT7"/>
<reference evidence="2" key="1">
    <citation type="submission" date="2025-08" db="UniProtKB">
        <authorList>
            <consortium name="RefSeq"/>
        </authorList>
    </citation>
    <scope>IDENTIFICATION</scope>
    <source>
        <strain evidence="2">Wakin</strain>
        <tissue evidence="2">Muscle</tissue>
    </source>
</reference>